<dbReference type="EMBL" id="JARAYU010000009">
    <property type="protein sequence ID" value="MDX3703052.1"/>
    <property type="molecule type" value="Genomic_DNA"/>
</dbReference>
<protein>
    <recommendedName>
        <fullName evidence="2">Anti-sigma factor antagonist</fullName>
    </recommendedName>
</protein>
<dbReference type="Gene3D" id="3.30.750.24">
    <property type="entry name" value="STAS domain"/>
    <property type="match status" value="1"/>
</dbReference>
<accession>A0ABU4NLS6</accession>
<dbReference type="CDD" id="cd07043">
    <property type="entry name" value="STAS_anti-anti-sigma_factors"/>
    <property type="match status" value="1"/>
</dbReference>
<feature type="compositionally biased region" description="Basic and acidic residues" evidence="3">
    <location>
        <begin position="1"/>
        <end position="15"/>
    </location>
</feature>
<dbReference type="RefSeq" id="WP_319062753.1">
    <property type="nucleotide sequence ID" value="NZ_JARAYT010000011.1"/>
</dbReference>
<proteinExistence type="inferred from homology"/>
<dbReference type="InterPro" id="IPR002645">
    <property type="entry name" value="STAS_dom"/>
</dbReference>
<comment type="caution">
    <text evidence="5">The sequence shown here is derived from an EMBL/GenBank/DDBJ whole genome shotgun (WGS) entry which is preliminary data.</text>
</comment>
<name>A0ABU4NLS6_9ACTN</name>
<dbReference type="InterPro" id="IPR003658">
    <property type="entry name" value="Anti-sigma_ant"/>
</dbReference>
<dbReference type="PROSITE" id="PS50801">
    <property type="entry name" value="STAS"/>
    <property type="match status" value="1"/>
</dbReference>
<evidence type="ECO:0000313" key="5">
    <source>
        <dbReference type="EMBL" id="MDX3703052.1"/>
    </source>
</evidence>
<organism evidence="5 6">
    <name type="scientific">Streptomyces europaeiscabiei</name>
    <dbReference type="NCBI Taxonomy" id="146819"/>
    <lineage>
        <taxon>Bacteria</taxon>
        <taxon>Bacillati</taxon>
        <taxon>Actinomycetota</taxon>
        <taxon>Actinomycetes</taxon>
        <taxon>Kitasatosporales</taxon>
        <taxon>Streptomycetaceae</taxon>
        <taxon>Streptomyces</taxon>
    </lineage>
</organism>
<keyword evidence="6" id="KW-1185">Reference proteome</keyword>
<evidence type="ECO:0000256" key="3">
    <source>
        <dbReference type="SAM" id="MobiDB-lite"/>
    </source>
</evidence>
<evidence type="ECO:0000313" key="6">
    <source>
        <dbReference type="Proteomes" id="UP001271274"/>
    </source>
</evidence>
<evidence type="ECO:0000259" key="4">
    <source>
        <dbReference type="PROSITE" id="PS50801"/>
    </source>
</evidence>
<feature type="region of interest" description="Disordered" evidence="3">
    <location>
        <begin position="141"/>
        <end position="162"/>
    </location>
</feature>
<dbReference type="Proteomes" id="UP001271274">
    <property type="component" value="Unassembled WGS sequence"/>
</dbReference>
<dbReference type="InterPro" id="IPR036513">
    <property type="entry name" value="STAS_dom_sf"/>
</dbReference>
<reference evidence="5 6" key="1">
    <citation type="journal article" date="2023" name="Microb. Genom.">
        <title>Mesoterricola silvestris gen. nov., sp. nov., Mesoterricola sediminis sp. nov., Geothrix oryzae sp. nov., Geothrix edaphica sp. nov., Geothrix rubra sp. nov., and Geothrix limicola sp. nov., six novel members of Acidobacteriota isolated from soils.</title>
        <authorList>
            <person name="Weisberg A.J."/>
            <person name="Pearce E."/>
            <person name="Kramer C.G."/>
            <person name="Chang J.H."/>
            <person name="Clarke C.R."/>
        </authorList>
    </citation>
    <scope>NUCLEOTIDE SEQUENCE [LARGE SCALE GENOMIC DNA]</scope>
    <source>
        <strain evidence="5 6">ID09-01A</strain>
    </source>
</reference>
<dbReference type="SUPFAM" id="SSF52091">
    <property type="entry name" value="SpoIIaa-like"/>
    <property type="match status" value="1"/>
</dbReference>
<evidence type="ECO:0000256" key="1">
    <source>
        <dbReference type="ARBA" id="ARBA00009013"/>
    </source>
</evidence>
<dbReference type="PANTHER" id="PTHR33495:SF2">
    <property type="entry name" value="ANTI-SIGMA FACTOR ANTAGONIST TM_1081-RELATED"/>
    <property type="match status" value="1"/>
</dbReference>
<feature type="region of interest" description="Disordered" evidence="3">
    <location>
        <begin position="1"/>
        <end position="25"/>
    </location>
</feature>
<dbReference type="Pfam" id="PF01740">
    <property type="entry name" value="STAS"/>
    <property type="match status" value="1"/>
</dbReference>
<sequence>MTPDAHDRAAPRPEDVATGPGPGPAAAAATAAAAAAAAAANPYARTRRIGPFTVIEVSGEIDVASAGLVAEHLTAATTGSAEPDVLVDLRHVSFLDCSGLRVLCRAEAAAAARGGRLRLVSDQPRMHRLLRAARLLGRFPPLPELPPVPPPSPPPPQRPSLK</sequence>
<dbReference type="NCBIfam" id="TIGR00377">
    <property type="entry name" value="ant_ant_sig"/>
    <property type="match status" value="1"/>
</dbReference>
<feature type="domain" description="STAS" evidence="4">
    <location>
        <begin position="42"/>
        <end position="135"/>
    </location>
</feature>
<evidence type="ECO:0000256" key="2">
    <source>
        <dbReference type="RuleBase" id="RU003749"/>
    </source>
</evidence>
<gene>
    <name evidence="5" type="ORF">PV662_25430</name>
</gene>
<dbReference type="PANTHER" id="PTHR33495">
    <property type="entry name" value="ANTI-SIGMA FACTOR ANTAGONIST TM_1081-RELATED-RELATED"/>
    <property type="match status" value="1"/>
</dbReference>
<comment type="similarity">
    <text evidence="1 2">Belongs to the anti-sigma-factor antagonist family.</text>
</comment>